<protein>
    <submittedName>
        <fullName evidence="2">Uncharacterized protein</fullName>
    </submittedName>
</protein>
<reference evidence="2 3" key="1">
    <citation type="submission" date="2021-08" db="EMBL/GenBank/DDBJ databases">
        <title>Draft Genome Sequence of Phanerochaete sordida strain YK-624.</title>
        <authorList>
            <person name="Mori T."/>
            <person name="Dohra H."/>
            <person name="Suzuki T."/>
            <person name="Kawagishi H."/>
            <person name="Hirai H."/>
        </authorList>
    </citation>
    <scope>NUCLEOTIDE SEQUENCE [LARGE SCALE GENOMIC DNA]</scope>
    <source>
        <strain evidence="2 3">YK-624</strain>
    </source>
</reference>
<organism evidence="2 3">
    <name type="scientific">Phanerochaete sordida</name>
    <dbReference type="NCBI Taxonomy" id="48140"/>
    <lineage>
        <taxon>Eukaryota</taxon>
        <taxon>Fungi</taxon>
        <taxon>Dikarya</taxon>
        <taxon>Basidiomycota</taxon>
        <taxon>Agaricomycotina</taxon>
        <taxon>Agaricomycetes</taxon>
        <taxon>Polyporales</taxon>
        <taxon>Phanerochaetaceae</taxon>
        <taxon>Phanerochaete</taxon>
    </lineage>
</organism>
<dbReference type="EMBL" id="BPQB01000001">
    <property type="protein sequence ID" value="GJE84618.1"/>
    <property type="molecule type" value="Genomic_DNA"/>
</dbReference>
<sequence>MANLDAKKSKKRRASVRDEEEVKPAAQESAFSQSVGLEMQSEDEGEDAGEDSDGEQVDEFPEIDTRSDSEDEDEDADADSEEDDEEEEDEDEDEPDESEDEFSDDSIHPFPTPKTVVSDITGQPKRVYPAIEPDYDSDSSTEETPNRVGNIPMHWSCALPAEMSSTNS</sequence>
<evidence type="ECO:0000256" key="1">
    <source>
        <dbReference type="SAM" id="MobiDB-lite"/>
    </source>
</evidence>
<name>A0A9P3FWZ0_9APHY</name>
<evidence type="ECO:0000313" key="2">
    <source>
        <dbReference type="EMBL" id="GJE84618.1"/>
    </source>
</evidence>
<gene>
    <name evidence="2" type="ORF">PsYK624_006940</name>
</gene>
<feature type="compositionally biased region" description="Acidic residues" evidence="1">
    <location>
        <begin position="69"/>
        <end position="104"/>
    </location>
</feature>
<dbReference type="AlphaFoldDB" id="A0A9P3FWZ0"/>
<dbReference type="OrthoDB" id="3269488at2759"/>
<proteinExistence type="predicted"/>
<dbReference type="Proteomes" id="UP000703269">
    <property type="component" value="Unassembled WGS sequence"/>
</dbReference>
<comment type="caution">
    <text evidence="2">The sequence shown here is derived from an EMBL/GenBank/DDBJ whole genome shotgun (WGS) entry which is preliminary data.</text>
</comment>
<feature type="region of interest" description="Disordered" evidence="1">
    <location>
        <begin position="1"/>
        <end position="152"/>
    </location>
</feature>
<keyword evidence="3" id="KW-1185">Reference proteome</keyword>
<evidence type="ECO:0000313" key="3">
    <source>
        <dbReference type="Proteomes" id="UP000703269"/>
    </source>
</evidence>
<feature type="compositionally biased region" description="Acidic residues" evidence="1">
    <location>
        <begin position="40"/>
        <end position="62"/>
    </location>
</feature>
<accession>A0A9P3FWZ0</accession>